<dbReference type="EMBL" id="NMUH01003107">
    <property type="protein sequence ID" value="MQM03852.1"/>
    <property type="molecule type" value="Genomic_DNA"/>
</dbReference>
<sequence>MVCGVAAWPVGWTEEEEEERRSHLAPVRYTWRKMMGTPALNSEGRCGSARSRRSPWDGVEMGIRQGFVGLSSHIFVLVVSTLDQSRSTLVPDSRRLSCKTGTAEGQVDTSSGQVDTRPSFQQTSLQKWDNRSTLY</sequence>
<name>A0A843W238_COLES</name>
<keyword evidence="3" id="KW-1185">Reference proteome</keyword>
<accession>A0A843W238</accession>
<dbReference type="Proteomes" id="UP000652761">
    <property type="component" value="Unassembled WGS sequence"/>
</dbReference>
<protein>
    <submittedName>
        <fullName evidence="2">Uncharacterized protein</fullName>
    </submittedName>
</protein>
<comment type="caution">
    <text evidence="2">The sequence shown here is derived from an EMBL/GenBank/DDBJ whole genome shotgun (WGS) entry which is preliminary data.</text>
</comment>
<organism evidence="2 3">
    <name type="scientific">Colocasia esculenta</name>
    <name type="common">Wild taro</name>
    <name type="synonym">Arum esculentum</name>
    <dbReference type="NCBI Taxonomy" id="4460"/>
    <lineage>
        <taxon>Eukaryota</taxon>
        <taxon>Viridiplantae</taxon>
        <taxon>Streptophyta</taxon>
        <taxon>Embryophyta</taxon>
        <taxon>Tracheophyta</taxon>
        <taxon>Spermatophyta</taxon>
        <taxon>Magnoliopsida</taxon>
        <taxon>Liliopsida</taxon>
        <taxon>Araceae</taxon>
        <taxon>Aroideae</taxon>
        <taxon>Colocasieae</taxon>
        <taxon>Colocasia</taxon>
    </lineage>
</organism>
<evidence type="ECO:0000313" key="3">
    <source>
        <dbReference type="Proteomes" id="UP000652761"/>
    </source>
</evidence>
<dbReference type="AlphaFoldDB" id="A0A843W238"/>
<reference evidence="2" key="1">
    <citation type="submission" date="2017-07" db="EMBL/GenBank/DDBJ databases">
        <title>Taro Niue Genome Assembly and Annotation.</title>
        <authorList>
            <person name="Atibalentja N."/>
            <person name="Keating K."/>
            <person name="Fields C.J."/>
        </authorList>
    </citation>
    <scope>NUCLEOTIDE SEQUENCE</scope>
    <source>
        <strain evidence="2">Niue_2</strain>
        <tissue evidence="2">Leaf</tissue>
    </source>
</reference>
<gene>
    <name evidence="2" type="ORF">Taro_036639</name>
</gene>
<feature type="region of interest" description="Disordered" evidence="1">
    <location>
        <begin position="98"/>
        <end position="123"/>
    </location>
</feature>
<proteinExistence type="predicted"/>
<evidence type="ECO:0000313" key="2">
    <source>
        <dbReference type="EMBL" id="MQM03852.1"/>
    </source>
</evidence>
<feature type="compositionally biased region" description="Polar residues" evidence="1">
    <location>
        <begin position="107"/>
        <end position="123"/>
    </location>
</feature>
<evidence type="ECO:0000256" key="1">
    <source>
        <dbReference type="SAM" id="MobiDB-lite"/>
    </source>
</evidence>